<gene>
    <name evidence="1" type="ORF">VZ94_14040</name>
</gene>
<evidence type="ECO:0000313" key="1">
    <source>
        <dbReference type="EMBL" id="KJV06023.1"/>
    </source>
</evidence>
<dbReference type="Pfam" id="PF12974">
    <property type="entry name" value="Phosphonate-bd"/>
    <property type="match status" value="1"/>
</dbReference>
<comment type="caution">
    <text evidence="1">The sequence shown here is derived from an EMBL/GenBank/DDBJ whole genome shotgun (WGS) entry which is preliminary data.</text>
</comment>
<protein>
    <recommendedName>
        <fullName evidence="3">Solute-binding protein family 3/N-terminal domain-containing protein</fullName>
    </recommendedName>
</protein>
<dbReference type="AlphaFoldDB" id="A0A0F3IHK2"/>
<proteinExistence type="predicted"/>
<sequence>MHTSIAGTVKTVYFYNPETSVDNFAALKTEFDSYLSGQGDYSFQPFSERKTFEQMLTGQNQGVYLLSSWHYAQLNAKTPLSAMLVGVVKGELLQRKILLGKDIASLDQLAGATIAGAGSDDYLRTQLQQMLATRYAALAPKIKILTVPKDIDALMSVGFGMATAAIASESSFNKLALMNPKQQAQLKILASGEKSFTLIAAVAKPQQQEEKPLLSVIEAMAQQPNGEKKLKMLGLDGWKRVDAIDPALAKQLR</sequence>
<keyword evidence="2" id="KW-1185">Reference proteome</keyword>
<organism evidence="1 2">
    <name type="scientific">Methylocucumis oryzae</name>
    <dbReference type="NCBI Taxonomy" id="1632867"/>
    <lineage>
        <taxon>Bacteria</taxon>
        <taxon>Pseudomonadati</taxon>
        <taxon>Pseudomonadota</taxon>
        <taxon>Gammaproteobacteria</taxon>
        <taxon>Methylococcales</taxon>
        <taxon>Methylococcaceae</taxon>
        <taxon>Methylocucumis</taxon>
    </lineage>
</organism>
<accession>A0A0F3IHK2</accession>
<dbReference type="EMBL" id="LAJX01000142">
    <property type="protein sequence ID" value="KJV06023.1"/>
    <property type="molecule type" value="Genomic_DNA"/>
</dbReference>
<reference evidence="2" key="1">
    <citation type="submission" date="2015-03" db="EMBL/GenBank/DDBJ databases">
        <title>Draft genome sequence of a novel methanotroph (Sn10-6) isolated from flooded ricefield rhizosphere in India.</title>
        <authorList>
            <person name="Pandit P.S."/>
            <person name="Pore S.D."/>
            <person name="Arora P."/>
            <person name="Kapse N.G."/>
            <person name="Dhakephalkar P.K."/>
            <person name="Rahalkar M.C."/>
        </authorList>
    </citation>
    <scope>NUCLEOTIDE SEQUENCE [LARGE SCALE GENOMIC DNA]</scope>
    <source>
        <strain evidence="2">Sn10-6</strain>
    </source>
</reference>
<dbReference type="Gene3D" id="3.40.190.10">
    <property type="entry name" value="Periplasmic binding protein-like II"/>
    <property type="match status" value="2"/>
</dbReference>
<reference evidence="1 2" key="2">
    <citation type="journal article" date="2016" name="Microb. Ecol.">
        <title>Genome Characteristics of a Novel Type I Methanotroph (Sn10-6) Isolated from a Flooded Indian Rice Field.</title>
        <authorList>
            <person name="Rahalkar M.C."/>
            <person name="Pandit P.S."/>
            <person name="Dhakephalkar P.K."/>
            <person name="Pore S."/>
            <person name="Arora P."/>
            <person name="Kapse N."/>
        </authorList>
    </citation>
    <scope>NUCLEOTIDE SEQUENCE [LARGE SCALE GENOMIC DNA]</scope>
    <source>
        <strain evidence="1 2">Sn10-6</strain>
    </source>
</reference>
<evidence type="ECO:0000313" key="2">
    <source>
        <dbReference type="Proteomes" id="UP000033684"/>
    </source>
</evidence>
<evidence type="ECO:0008006" key="3">
    <source>
        <dbReference type="Google" id="ProtNLM"/>
    </source>
</evidence>
<dbReference type="Proteomes" id="UP000033684">
    <property type="component" value="Unassembled WGS sequence"/>
</dbReference>
<name>A0A0F3IHK2_9GAMM</name>
<dbReference type="PATRIC" id="fig|1632867.3.peg.1188"/>